<keyword evidence="1" id="KW-1133">Transmembrane helix</keyword>
<reference evidence="2 3" key="1">
    <citation type="journal article" date="2018" name="Sci. Rep.">
        <title>Genomic signatures of local adaptation to the degree of environmental predictability in rotifers.</title>
        <authorList>
            <person name="Franch-Gras L."/>
            <person name="Hahn C."/>
            <person name="Garcia-Roger E.M."/>
            <person name="Carmona M.J."/>
            <person name="Serra M."/>
            <person name="Gomez A."/>
        </authorList>
    </citation>
    <scope>NUCLEOTIDE SEQUENCE [LARGE SCALE GENOMIC DNA]</scope>
    <source>
        <strain evidence="2">HYR1</strain>
    </source>
</reference>
<keyword evidence="1" id="KW-0472">Membrane</keyword>
<dbReference type="Proteomes" id="UP000276133">
    <property type="component" value="Unassembled WGS sequence"/>
</dbReference>
<gene>
    <name evidence="2" type="ORF">BpHYR1_003878</name>
</gene>
<accession>A0A3M7Q786</accession>
<name>A0A3M7Q786_BRAPC</name>
<feature type="transmembrane region" description="Helical" evidence="1">
    <location>
        <begin position="91"/>
        <end position="110"/>
    </location>
</feature>
<sequence>MVRFCQIFIFLCYTHELNLKFRYVYYAFRFPELHGMWDNPYRMPYILKHKTKFDLFYSKTISNNNSYIILICFYTGFECKSILARSLNLKLFFSVFSRFFPLTVAGFILIGKKYNLHL</sequence>
<evidence type="ECO:0000256" key="1">
    <source>
        <dbReference type="SAM" id="Phobius"/>
    </source>
</evidence>
<organism evidence="2 3">
    <name type="scientific">Brachionus plicatilis</name>
    <name type="common">Marine rotifer</name>
    <name type="synonym">Brachionus muelleri</name>
    <dbReference type="NCBI Taxonomy" id="10195"/>
    <lineage>
        <taxon>Eukaryota</taxon>
        <taxon>Metazoa</taxon>
        <taxon>Spiralia</taxon>
        <taxon>Gnathifera</taxon>
        <taxon>Rotifera</taxon>
        <taxon>Eurotatoria</taxon>
        <taxon>Monogononta</taxon>
        <taxon>Pseudotrocha</taxon>
        <taxon>Ploima</taxon>
        <taxon>Brachionidae</taxon>
        <taxon>Brachionus</taxon>
    </lineage>
</organism>
<protein>
    <submittedName>
        <fullName evidence="2">Uncharacterized protein</fullName>
    </submittedName>
</protein>
<evidence type="ECO:0000313" key="2">
    <source>
        <dbReference type="EMBL" id="RNA06785.1"/>
    </source>
</evidence>
<keyword evidence="3" id="KW-1185">Reference proteome</keyword>
<dbReference type="EMBL" id="REGN01007283">
    <property type="protein sequence ID" value="RNA06785.1"/>
    <property type="molecule type" value="Genomic_DNA"/>
</dbReference>
<comment type="caution">
    <text evidence="2">The sequence shown here is derived from an EMBL/GenBank/DDBJ whole genome shotgun (WGS) entry which is preliminary data.</text>
</comment>
<proteinExistence type="predicted"/>
<evidence type="ECO:0000313" key="3">
    <source>
        <dbReference type="Proteomes" id="UP000276133"/>
    </source>
</evidence>
<keyword evidence="1" id="KW-0812">Transmembrane</keyword>
<dbReference type="AlphaFoldDB" id="A0A3M7Q786"/>